<evidence type="ECO:0000256" key="1">
    <source>
        <dbReference type="SAM" id="MobiDB-lite"/>
    </source>
</evidence>
<keyword evidence="3" id="KW-1185">Reference proteome</keyword>
<feature type="non-terminal residue" evidence="2">
    <location>
        <position position="543"/>
    </location>
</feature>
<evidence type="ECO:0000313" key="2">
    <source>
        <dbReference type="EMBL" id="VUC19933.1"/>
    </source>
</evidence>
<proteinExistence type="predicted"/>
<reference evidence="2 3" key="1">
    <citation type="submission" date="2019-06" db="EMBL/GenBank/DDBJ databases">
        <authorList>
            <person name="Broberg M."/>
        </authorList>
    </citation>
    <scope>NUCLEOTIDE SEQUENCE [LARGE SCALE GENOMIC DNA]</scope>
</reference>
<feature type="non-terminal residue" evidence="2">
    <location>
        <position position="1"/>
    </location>
</feature>
<feature type="region of interest" description="Disordered" evidence="1">
    <location>
        <begin position="355"/>
        <end position="399"/>
    </location>
</feature>
<gene>
    <name evidence="2" type="ORF">CLO192961_LOCUS7240</name>
</gene>
<dbReference type="EMBL" id="CABFNS010000016">
    <property type="protein sequence ID" value="VUC19933.1"/>
    <property type="molecule type" value="Genomic_DNA"/>
</dbReference>
<evidence type="ECO:0000313" key="3">
    <source>
        <dbReference type="Proteomes" id="UP000766486"/>
    </source>
</evidence>
<comment type="caution">
    <text evidence="2">The sequence shown here is derived from an EMBL/GenBank/DDBJ whole genome shotgun (WGS) entry which is preliminary data.</text>
</comment>
<name>A0ABY6TMX2_BIOOC</name>
<accession>A0ABY6TMX2</accession>
<feature type="compositionally biased region" description="Basic and acidic residues" evidence="1">
    <location>
        <begin position="371"/>
        <end position="384"/>
    </location>
</feature>
<protein>
    <submittedName>
        <fullName evidence="2">Uncharacterized protein</fullName>
    </submittedName>
</protein>
<sequence length="543" mass="57507">AVEATTTATVTTKAAPAKLTEVAVGTAPTTTTATRSTAAATAEGRFASDSLKEGWDLLVGFFEELHKLSDDTTVATVEEGGGNTRVSSTTSTTDTVNIVVDVSGEVIIDDVGDIGDIETTCSNGSGNEDGAASISEEFKGTLTFTLGTITVNGGGGEVLVNEEVGERVRHALRLDEDEGQAAGMGVENVKEDRALVNIFNVFDTLSRTDTTNGKENVVLQEVPSEHLDIAGEGGREHQSLAIGNSGHILALDNATDLRLETHVQHTISLVKDQVLDVAKGNATTLYEIDQSSGSSNKQIAATLNLTELGANIGTTVDDAGSNPGSVGEFARLIINLRNEFSGRGENQRSRVGLALASETTTATGRGRDRRRSVQEGLRKDREEETTSFTGTSLGTGHQITATRDNGDGVLLDRCGDLVVSELDVAAQMLIQRRAKELVDRLWHVTSRSLDGNVVILLEVDTSVLLGRVVDGTKELTLDSGTVGRCLRTSGGWGRTTAVDWGRSIRLAVAHMRGNVGTSSGRRALLALRSQVEPTHVELVRHIR</sequence>
<feature type="compositionally biased region" description="Low complexity" evidence="1">
    <location>
        <begin position="386"/>
        <end position="396"/>
    </location>
</feature>
<organism evidence="2 3">
    <name type="scientific">Bionectria ochroleuca</name>
    <name type="common">Gliocladium roseum</name>
    <dbReference type="NCBI Taxonomy" id="29856"/>
    <lineage>
        <taxon>Eukaryota</taxon>
        <taxon>Fungi</taxon>
        <taxon>Dikarya</taxon>
        <taxon>Ascomycota</taxon>
        <taxon>Pezizomycotina</taxon>
        <taxon>Sordariomycetes</taxon>
        <taxon>Hypocreomycetidae</taxon>
        <taxon>Hypocreales</taxon>
        <taxon>Bionectriaceae</taxon>
        <taxon>Clonostachys</taxon>
    </lineage>
</organism>
<dbReference type="Proteomes" id="UP000766486">
    <property type="component" value="Unassembled WGS sequence"/>
</dbReference>